<dbReference type="SMART" id="SM00857">
    <property type="entry name" value="Resolvase"/>
    <property type="match status" value="1"/>
</dbReference>
<dbReference type="PROSITE" id="PS00397">
    <property type="entry name" value="RECOMBINASES_1"/>
    <property type="match status" value="1"/>
</dbReference>
<dbReference type="Pfam" id="PF00239">
    <property type="entry name" value="Resolvase"/>
    <property type="match status" value="1"/>
</dbReference>
<reference evidence="9" key="1">
    <citation type="submission" date="2018-02" db="EMBL/GenBank/DDBJ databases">
        <authorList>
            <person name="Holder M.E."/>
            <person name="Ajami N.J."/>
            <person name="Petrosino J.F."/>
        </authorList>
    </citation>
    <scope>NUCLEOTIDE SEQUENCE [LARGE SCALE GENOMIC DNA]</scope>
    <source>
        <strain evidence="9">CCUG 47711</strain>
    </source>
</reference>
<evidence type="ECO:0000313" key="8">
    <source>
        <dbReference type="EMBL" id="AVM43141.1"/>
    </source>
</evidence>
<dbReference type="GO" id="GO:0015074">
    <property type="term" value="P:DNA integration"/>
    <property type="evidence" value="ECO:0007669"/>
    <property type="project" value="UniProtKB-KW"/>
</dbReference>
<protein>
    <submittedName>
        <fullName evidence="8">Resolvase</fullName>
    </submittedName>
</protein>
<feature type="domain" description="Resolvase/invertase-type recombinase catalytic" evidence="7">
    <location>
        <begin position="2"/>
        <end position="146"/>
    </location>
</feature>
<evidence type="ECO:0000256" key="5">
    <source>
        <dbReference type="PIRSR" id="PIRSR606118-50"/>
    </source>
</evidence>
<dbReference type="InterPro" id="IPR036162">
    <property type="entry name" value="Resolvase-like_N_sf"/>
</dbReference>
<proteinExistence type="inferred from homology"/>
<organism evidence="8 9">
    <name type="scientific">Fastidiosipila sanguinis</name>
    <dbReference type="NCBI Taxonomy" id="236753"/>
    <lineage>
        <taxon>Bacteria</taxon>
        <taxon>Bacillati</taxon>
        <taxon>Bacillota</taxon>
        <taxon>Clostridia</taxon>
        <taxon>Eubacteriales</taxon>
        <taxon>Oscillospiraceae</taxon>
        <taxon>Fastidiosipila</taxon>
    </lineage>
</organism>
<dbReference type="OrthoDB" id="9797501at2"/>
<dbReference type="InterPro" id="IPR006119">
    <property type="entry name" value="Resolv_N"/>
</dbReference>
<evidence type="ECO:0000256" key="6">
    <source>
        <dbReference type="PROSITE-ProRule" id="PRU10137"/>
    </source>
</evidence>
<dbReference type="PROSITE" id="PS00398">
    <property type="entry name" value="RECOMBINASES_2"/>
    <property type="match status" value="1"/>
</dbReference>
<dbReference type="AlphaFoldDB" id="A0A2S0KQ24"/>
<dbReference type="EMBL" id="CP027226">
    <property type="protein sequence ID" value="AVM43141.1"/>
    <property type="molecule type" value="Genomic_DNA"/>
</dbReference>
<dbReference type="Proteomes" id="UP000237947">
    <property type="component" value="Chromosome"/>
</dbReference>
<dbReference type="Gene3D" id="3.40.50.1390">
    <property type="entry name" value="Resolvase, N-terminal catalytic domain"/>
    <property type="match status" value="1"/>
</dbReference>
<feature type="active site" description="O-(5'-phospho-DNA)-serine intermediate" evidence="5 6">
    <location>
        <position position="10"/>
    </location>
</feature>
<dbReference type="PANTHER" id="PTHR30461:SF26">
    <property type="entry name" value="RESOLVASE HOMOLOG YNEB"/>
    <property type="match status" value="1"/>
</dbReference>
<comment type="similarity">
    <text evidence="1">Belongs to the site-specific recombinase resolvase family.</text>
</comment>
<evidence type="ECO:0000313" key="9">
    <source>
        <dbReference type="Proteomes" id="UP000237947"/>
    </source>
</evidence>
<sequence>MRTFGYVRVSTVEQRTDRQYSALEKFGVERENIFEDKWSGADFDRPAYNQLLNVLEAGDLLVIKSLDRLGRSYKDMLKAWRYLKEDKNVDIYIIDMPILDTRTSNGLTGELISGIILQLLSYVAETEREFILQRQKEGIAEAKKKGIKFGRPAYEIPKEFFRLKREYEDKKISSREAGEALNISHTTFIRWVEKY</sequence>
<dbReference type="PANTHER" id="PTHR30461">
    <property type="entry name" value="DNA-INVERTASE FROM LAMBDOID PROPHAGE"/>
    <property type="match status" value="1"/>
</dbReference>
<keyword evidence="9" id="KW-1185">Reference proteome</keyword>
<dbReference type="SUPFAM" id="SSF53041">
    <property type="entry name" value="Resolvase-like"/>
    <property type="match status" value="1"/>
</dbReference>
<dbReference type="GO" id="GO:0000150">
    <property type="term" value="F:DNA strand exchange activity"/>
    <property type="evidence" value="ECO:0007669"/>
    <property type="project" value="InterPro"/>
</dbReference>
<dbReference type="GO" id="GO:0003677">
    <property type="term" value="F:DNA binding"/>
    <property type="evidence" value="ECO:0007669"/>
    <property type="project" value="UniProtKB-KW"/>
</dbReference>
<dbReference type="PROSITE" id="PS51736">
    <property type="entry name" value="RECOMBINASES_3"/>
    <property type="match status" value="1"/>
</dbReference>
<keyword evidence="2" id="KW-0229">DNA integration</keyword>
<dbReference type="InterPro" id="IPR050639">
    <property type="entry name" value="SSR_resolvase"/>
</dbReference>
<name>A0A2S0KQ24_9FIRM</name>
<evidence type="ECO:0000256" key="3">
    <source>
        <dbReference type="ARBA" id="ARBA00023125"/>
    </source>
</evidence>
<dbReference type="InterPro" id="IPR006118">
    <property type="entry name" value="Recombinase_CS"/>
</dbReference>
<dbReference type="CDD" id="cd03768">
    <property type="entry name" value="SR_ResInv"/>
    <property type="match status" value="1"/>
</dbReference>
<evidence type="ECO:0000259" key="7">
    <source>
        <dbReference type="PROSITE" id="PS51736"/>
    </source>
</evidence>
<keyword evidence="3" id="KW-0238">DNA-binding</keyword>
<keyword evidence="4" id="KW-0233">DNA recombination</keyword>
<accession>A0A2S0KQ24</accession>
<dbReference type="KEGG" id="fsa:C5Q98_05200"/>
<evidence type="ECO:0000256" key="1">
    <source>
        <dbReference type="ARBA" id="ARBA00009913"/>
    </source>
</evidence>
<evidence type="ECO:0000256" key="2">
    <source>
        <dbReference type="ARBA" id="ARBA00022908"/>
    </source>
</evidence>
<gene>
    <name evidence="8" type="ORF">C5Q98_05200</name>
</gene>
<evidence type="ECO:0000256" key="4">
    <source>
        <dbReference type="ARBA" id="ARBA00023172"/>
    </source>
</evidence>